<dbReference type="Pfam" id="PF01638">
    <property type="entry name" value="HxlR"/>
    <property type="match status" value="1"/>
</dbReference>
<name>R7Y9M3_9ACTN</name>
<dbReference type="InterPro" id="IPR002577">
    <property type="entry name" value="HTH_HxlR"/>
</dbReference>
<dbReference type="SUPFAM" id="SSF46785">
    <property type="entry name" value="Winged helix' DNA-binding domain"/>
    <property type="match status" value="1"/>
</dbReference>
<evidence type="ECO:0000256" key="2">
    <source>
        <dbReference type="ARBA" id="ARBA00023125"/>
    </source>
</evidence>
<proteinExistence type="predicted"/>
<dbReference type="InterPro" id="IPR036388">
    <property type="entry name" value="WH-like_DNA-bd_sf"/>
</dbReference>
<dbReference type="PANTHER" id="PTHR33204:SF18">
    <property type="entry name" value="TRANSCRIPTIONAL REGULATORY PROTEIN"/>
    <property type="match status" value="1"/>
</dbReference>
<accession>R7Y9M3</accession>
<evidence type="ECO:0000256" key="3">
    <source>
        <dbReference type="ARBA" id="ARBA00023163"/>
    </source>
</evidence>
<dbReference type="AlphaFoldDB" id="R7Y9M3"/>
<dbReference type="InterPro" id="IPR036390">
    <property type="entry name" value="WH_DNA-bd_sf"/>
</dbReference>
<keyword evidence="3" id="KW-0804">Transcription</keyword>
<dbReference type="EMBL" id="AQPW01000011">
    <property type="protein sequence ID" value="EON32698.1"/>
    <property type="molecule type" value="Genomic_DNA"/>
</dbReference>
<comment type="caution">
    <text evidence="5">The sequence shown here is derived from an EMBL/GenBank/DDBJ whole genome shotgun (WGS) entry which is preliminary data.</text>
</comment>
<dbReference type="PANTHER" id="PTHR33204">
    <property type="entry name" value="TRANSCRIPTIONAL REGULATOR, MARR FAMILY"/>
    <property type="match status" value="1"/>
</dbReference>
<keyword evidence="2" id="KW-0238">DNA-binding</keyword>
<dbReference type="PATRIC" id="fig|1316928.3.peg.2342"/>
<organism evidence="5 6">
    <name type="scientific">Gordonia terrae C-6</name>
    <dbReference type="NCBI Taxonomy" id="1316928"/>
    <lineage>
        <taxon>Bacteria</taxon>
        <taxon>Bacillati</taxon>
        <taxon>Actinomycetota</taxon>
        <taxon>Actinomycetes</taxon>
        <taxon>Mycobacteriales</taxon>
        <taxon>Gordoniaceae</taxon>
        <taxon>Gordonia</taxon>
    </lineage>
</organism>
<evidence type="ECO:0000259" key="4">
    <source>
        <dbReference type="PROSITE" id="PS51118"/>
    </source>
</evidence>
<feature type="domain" description="HTH hxlR-type" evidence="4">
    <location>
        <begin position="10"/>
        <end position="108"/>
    </location>
</feature>
<dbReference type="PROSITE" id="PS51118">
    <property type="entry name" value="HTH_HXLR"/>
    <property type="match status" value="1"/>
</dbReference>
<evidence type="ECO:0000313" key="6">
    <source>
        <dbReference type="Proteomes" id="UP000013569"/>
    </source>
</evidence>
<dbReference type="Proteomes" id="UP000013569">
    <property type="component" value="Unassembled WGS sequence"/>
</dbReference>
<dbReference type="InterPro" id="IPR011991">
    <property type="entry name" value="ArsR-like_HTH"/>
</dbReference>
<evidence type="ECO:0000256" key="1">
    <source>
        <dbReference type="ARBA" id="ARBA00023015"/>
    </source>
</evidence>
<evidence type="ECO:0000313" key="5">
    <source>
        <dbReference type="EMBL" id="EON32698.1"/>
    </source>
</evidence>
<sequence length="229" mass="24644">MGVKSYRQFCALSRALDVIGDRWSLLIVRELLISPSRYSDLQRALPGIASNLLAQRLRTLEDDGVITSRAESAPVSAKVYSLTAWGHALRGPLVEMARWGAPLMMDGSGDDHTRGRWLVFAIMALYPEPRELPDDAAFPAVRLRIDTDGDSLLLVAGDSGVHTSPATDDPEVDAVISGDSEAVFALLAGQHTAPTAVSITGNEDTLRRVRSLTSMALPATQTRTPADHG</sequence>
<dbReference type="Gene3D" id="1.10.10.10">
    <property type="entry name" value="Winged helix-like DNA-binding domain superfamily/Winged helix DNA-binding domain"/>
    <property type="match status" value="1"/>
</dbReference>
<dbReference type="GO" id="GO:0003677">
    <property type="term" value="F:DNA binding"/>
    <property type="evidence" value="ECO:0007669"/>
    <property type="project" value="UniProtKB-KW"/>
</dbReference>
<keyword evidence="1" id="KW-0805">Transcription regulation</keyword>
<reference evidence="5 6" key="1">
    <citation type="journal article" date="2013" name="Genome Announc.">
        <title>Draft Genome Sequence of a Benzothiophene-Desulfurizing Bacterium, Gordona terrae Strain C-6.</title>
        <authorList>
            <person name="Wang W."/>
            <person name="Ma T."/>
            <person name="Ren Y."/>
            <person name="Li G."/>
        </authorList>
    </citation>
    <scope>NUCLEOTIDE SEQUENCE [LARGE SCALE GENOMIC DNA]</scope>
    <source>
        <strain evidence="5 6">C-6</strain>
    </source>
</reference>
<protein>
    <submittedName>
        <fullName evidence="5">Putative transcriptional regulator</fullName>
    </submittedName>
</protein>
<gene>
    <name evidence="5" type="ORF">GTC6_11676</name>
</gene>
<dbReference type="CDD" id="cd00090">
    <property type="entry name" value="HTH_ARSR"/>
    <property type="match status" value="1"/>
</dbReference>